<evidence type="ECO:0000313" key="5">
    <source>
        <dbReference type="EMBL" id="ATY61964.1"/>
    </source>
</evidence>
<dbReference type="Gene3D" id="3.90.190.10">
    <property type="entry name" value="Protein tyrosine phosphatase superfamily"/>
    <property type="match status" value="1"/>
</dbReference>
<feature type="compositionally biased region" description="Low complexity" evidence="2">
    <location>
        <begin position="49"/>
        <end position="60"/>
    </location>
</feature>
<protein>
    <submittedName>
        <fullName evidence="5">Tyrosine phosphatase</fullName>
    </submittedName>
</protein>
<dbReference type="Pfam" id="PF22784">
    <property type="entry name" value="PTP-SAK"/>
    <property type="match status" value="1"/>
</dbReference>
<keyword evidence="3" id="KW-0732">Signal</keyword>
<gene>
    <name evidence="5" type="ORF">A9K55_007978</name>
</gene>
<feature type="chain" id="PRO_5014188454" evidence="3">
    <location>
        <begin position="20"/>
        <end position="610"/>
    </location>
</feature>
<dbReference type="VEuPathDB" id="FungiDB:A9K55_007978"/>
<organism evidence="5 6">
    <name type="scientific">Cordyceps militaris</name>
    <name type="common">Caterpillar fungus</name>
    <name type="synonym">Clavaria militaris</name>
    <dbReference type="NCBI Taxonomy" id="73501"/>
    <lineage>
        <taxon>Eukaryota</taxon>
        <taxon>Fungi</taxon>
        <taxon>Dikarya</taxon>
        <taxon>Ascomycota</taxon>
        <taxon>Pezizomycotina</taxon>
        <taxon>Sordariomycetes</taxon>
        <taxon>Hypocreomycetidae</taxon>
        <taxon>Hypocreales</taxon>
        <taxon>Cordycipitaceae</taxon>
        <taxon>Cordyceps</taxon>
    </lineage>
</organism>
<sequence length="610" mass="66301">MLLGKALLALAWAATTATAVPANGAKNTHVARGLGPSKAPGPDDPAPGPSNAAPGPGNAAAEKGGLYRFDALLPGGRFGSEDHPYTIAAFKLNNITHVISANHEANDETIKKALADAGIDYTPLPVPDFQAATAEDFQRGWEAFIQHRSTGNTLVWCGFGHGRTGTMITALQIYAEHERGEMHTWTHQDYVRNHVETAEQEARLNQLQETLRAQAVPAPTEQELADLRAGNFALLNCVTLLAFTLSKNHLSERSTRRDVEMIPRQGTCYICLTNSNHDPSLTFIATPKPSRGAPRKFDCERAQQILLTEDVPAPCKTIKNIQLGIAFSNDLWSGSWDDIGATLEGPAGNATLHVSTQPERGSHTWATVNMQESYQKDEIEVSGINKLTLNAAGIANQPMRLGGTSINDEWQVEDIQIRADCADPDFAAKDDALVGLNAWYGHPGGWFWAKLEKKTVATFPIVPGDWAFAPPCAIIKELSFDFRLADWYWGGTYDALAFSISDGKTIDLGENVDYTFHKDGKIDLKAIFGKDQVDIRDLKELRIMDNFGSSGGNGDQWAFQGLTLSATCATSSKKMAMKKYQAVNQWVGHVETGPAWTGAVAASDWLEVVA</sequence>
<evidence type="ECO:0000313" key="6">
    <source>
        <dbReference type="Proteomes" id="UP000323067"/>
    </source>
</evidence>
<dbReference type="VEuPathDB" id="FungiDB:CCM_06930"/>
<dbReference type="InterPro" id="IPR057023">
    <property type="entry name" value="PTP-SAK"/>
</dbReference>
<feature type="domain" description="Swiss Army Knife protein DSP-PTPase phosphatase" evidence="4">
    <location>
        <begin position="94"/>
        <end position="173"/>
    </location>
</feature>
<reference evidence="5 6" key="1">
    <citation type="journal article" date="2017" name="BMC Genomics">
        <title>Chromosome level assembly and secondary metabolite potential of the parasitic fungus Cordyceps militaris.</title>
        <authorList>
            <person name="Kramer G.J."/>
            <person name="Nodwell J.R."/>
        </authorList>
    </citation>
    <scope>NUCLEOTIDE SEQUENCE [LARGE SCALE GENOMIC DNA]</scope>
    <source>
        <strain evidence="5 6">ATCC 34164</strain>
    </source>
</reference>
<dbReference type="PANTHER" id="PTHR23339">
    <property type="entry name" value="TYROSINE SPECIFIC PROTEIN PHOSPHATASE AND DUAL SPECIFICITY PROTEIN PHOSPHATASE"/>
    <property type="match status" value="1"/>
</dbReference>
<accession>A0A2H4SFS6</accession>
<evidence type="ECO:0000256" key="3">
    <source>
        <dbReference type="SAM" id="SignalP"/>
    </source>
</evidence>
<feature type="region of interest" description="Disordered" evidence="2">
    <location>
        <begin position="28"/>
        <end position="60"/>
    </location>
</feature>
<evidence type="ECO:0000259" key="4">
    <source>
        <dbReference type="Pfam" id="PF22784"/>
    </source>
</evidence>
<dbReference type="OrthoDB" id="4862416at2759"/>
<keyword evidence="1" id="KW-0378">Hydrolase</keyword>
<dbReference type="GO" id="GO:0016791">
    <property type="term" value="F:phosphatase activity"/>
    <property type="evidence" value="ECO:0007669"/>
    <property type="project" value="UniProtKB-ARBA"/>
</dbReference>
<dbReference type="EMBL" id="CP023324">
    <property type="protein sequence ID" value="ATY61964.1"/>
    <property type="molecule type" value="Genomic_DNA"/>
</dbReference>
<feature type="signal peptide" evidence="3">
    <location>
        <begin position="1"/>
        <end position="19"/>
    </location>
</feature>
<dbReference type="SUPFAM" id="SSF52799">
    <property type="entry name" value="(Phosphotyrosine protein) phosphatases II"/>
    <property type="match status" value="1"/>
</dbReference>
<evidence type="ECO:0000256" key="2">
    <source>
        <dbReference type="SAM" id="MobiDB-lite"/>
    </source>
</evidence>
<dbReference type="InterPro" id="IPR029021">
    <property type="entry name" value="Prot-tyrosine_phosphatase-like"/>
</dbReference>
<dbReference type="AlphaFoldDB" id="A0A2H4SFS6"/>
<dbReference type="InterPro" id="IPR050561">
    <property type="entry name" value="PTP"/>
</dbReference>
<dbReference type="Proteomes" id="UP000323067">
    <property type="component" value="Chromosome vii"/>
</dbReference>
<proteinExistence type="predicted"/>
<name>A0A2H4SFS6_CORMI</name>
<evidence type="ECO:0000256" key="1">
    <source>
        <dbReference type="ARBA" id="ARBA00022801"/>
    </source>
</evidence>